<dbReference type="Proteomes" id="UP000287352">
    <property type="component" value="Unassembled WGS sequence"/>
</dbReference>
<dbReference type="OrthoDB" id="9803224at2"/>
<dbReference type="SUPFAM" id="SSF54690">
    <property type="entry name" value="Molybdopterin synthase subunit MoaE"/>
    <property type="match status" value="1"/>
</dbReference>
<evidence type="ECO:0000313" key="2">
    <source>
        <dbReference type="Proteomes" id="UP000287352"/>
    </source>
</evidence>
<gene>
    <name evidence="1" type="ORF">KTT_31440</name>
</gene>
<dbReference type="AlphaFoldDB" id="A0A402A2K4"/>
<dbReference type="EMBL" id="BIFR01000001">
    <property type="protein sequence ID" value="GCE13285.1"/>
    <property type="molecule type" value="Genomic_DNA"/>
</dbReference>
<keyword evidence="2" id="KW-1185">Reference proteome</keyword>
<dbReference type="InterPro" id="IPR003448">
    <property type="entry name" value="Mopterin_biosynth_MoaE"/>
</dbReference>
<name>A0A402A2K4_9CHLR</name>
<dbReference type="InterPro" id="IPR036563">
    <property type="entry name" value="MoaE_sf"/>
</dbReference>
<evidence type="ECO:0000313" key="1">
    <source>
        <dbReference type="EMBL" id="GCE13285.1"/>
    </source>
</evidence>
<accession>A0A402A2K4</accession>
<comment type="caution">
    <text evidence="1">The sequence shown here is derived from an EMBL/GenBank/DDBJ whole genome shotgun (WGS) entry which is preliminary data.</text>
</comment>
<proteinExistence type="predicted"/>
<evidence type="ECO:0008006" key="3">
    <source>
        <dbReference type="Google" id="ProtNLM"/>
    </source>
</evidence>
<protein>
    <recommendedName>
        <fullName evidence="3">Molybdenum cofactor biosynthesis protein MoaE</fullName>
    </recommendedName>
</protein>
<reference evidence="2" key="1">
    <citation type="submission" date="2018-12" db="EMBL/GenBank/DDBJ databases">
        <title>Tengunoibacter tsumagoiensis gen. nov., sp. nov., Dictyobacter kobayashii sp. nov., D. alpinus sp. nov., and D. joshuensis sp. nov. and description of Dictyobacteraceae fam. nov. within the order Ktedonobacterales isolated from Tengu-no-mugimeshi.</title>
        <authorList>
            <person name="Wang C.M."/>
            <person name="Zheng Y."/>
            <person name="Sakai Y."/>
            <person name="Toyoda A."/>
            <person name="Minakuchi Y."/>
            <person name="Abe K."/>
            <person name="Yokota A."/>
            <person name="Yabe S."/>
        </authorList>
    </citation>
    <scope>NUCLEOTIDE SEQUENCE [LARGE SCALE GENOMIC DNA]</scope>
    <source>
        <strain evidence="2">Uno3</strain>
    </source>
</reference>
<dbReference type="PANTHER" id="PTHR23404">
    <property type="entry name" value="MOLYBDOPTERIN SYNTHASE RELATED"/>
    <property type="match status" value="1"/>
</dbReference>
<dbReference type="Pfam" id="PF02391">
    <property type="entry name" value="MoaE"/>
    <property type="match status" value="1"/>
</dbReference>
<dbReference type="CDD" id="cd00756">
    <property type="entry name" value="MoaE"/>
    <property type="match status" value="1"/>
</dbReference>
<sequence length="137" mass="15300">MEIVIQLTEQPLQREQLVAAVAHSSLGGIVIFEGVVRDNARGKQVRYLEYDVYKEMAEEQIRAIVITAGEKWGVERVAVAHRTGRLEIGEASVIIVVGTPHRAEAFEACRYIIDTLKATVPIWKKEVATNGEEWVEG</sequence>
<organism evidence="1 2">
    <name type="scientific">Tengunoibacter tsumagoiensis</name>
    <dbReference type="NCBI Taxonomy" id="2014871"/>
    <lineage>
        <taxon>Bacteria</taxon>
        <taxon>Bacillati</taxon>
        <taxon>Chloroflexota</taxon>
        <taxon>Ktedonobacteria</taxon>
        <taxon>Ktedonobacterales</taxon>
        <taxon>Dictyobacteraceae</taxon>
        <taxon>Tengunoibacter</taxon>
    </lineage>
</organism>
<dbReference type="GO" id="GO:0006777">
    <property type="term" value="P:Mo-molybdopterin cofactor biosynthetic process"/>
    <property type="evidence" value="ECO:0007669"/>
    <property type="project" value="InterPro"/>
</dbReference>
<dbReference type="RefSeq" id="WP_126580827.1">
    <property type="nucleotide sequence ID" value="NZ_BIFR01000001.1"/>
</dbReference>
<dbReference type="Gene3D" id="3.90.1170.40">
    <property type="entry name" value="Molybdopterin biosynthesis MoaE subunit"/>
    <property type="match status" value="1"/>
</dbReference>